<feature type="non-terminal residue" evidence="1">
    <location>
        <position position="1"/>
    </location>
</feature>
<protein>
    <submittedName>
        <fullName evidence="1">Uncharacterized protein</fullName>
    </submittedName>
</protein>
<evidence type="ECO:0000313" key="1">
    <source>
        <dbReference type="EMBL" id="RCN41032.1"/>
    </source>
</evidence>
<dbReference type="AlphaFoldDB" id="A0A368G9K3"/>
<reference evidence="1 2" key="1">
    <citation type="submission" date="2014-10" db="EMBL/GenBank/DDBJ databases">
        <title>Draft genome of the hookworm Ancylostoma caninum.</title>
        <authorList>
            <person name="Mitreva M."/>
        </authorList>
    </citation>
    <scope>NUCLEOTIDE SEQUENCE [LARGE SCALE GENOMIC DNA]</scope>
    <source>
        <strain evidence="1 2">Baltimore</strain>
    </source>
</reference>
<dbReference type="OrthoDB" id="18786at2759"/>
<evidence type="ECO:0000313" key="2">
    <source>
        <dbReference type="Proteomes" id="UP000252519"/>
    </source>
</evidence>
<dbReference type="GO" id="GO:0017119">
    <property type="term" value="C:Golgi transport complex"/>
    <property type="evidence" value="ECO:0007669"/>
    <property type="project" value="InterPro"/>
</dbReference>
<dbReference type="PANTHER" id="PTHR13228">
    <property type="entry name" value="CONSERVED OLIGOMERIC GOLGI COMPLEX COMPONENT 5"/>
    <property type="match status" value="1"/>
</dbReference>
<dbReference type="Proteomes" id="UP000252519">
    <property type="component" value="Unassembled WGS sequence"/>
</dbReference>
<dbReference type="InterPro" id="IPR019465">
    <property type="entry name" value="Cog5"/>
</dbReference>
<comment type="caution">
    <text evidence="1">The sequence shown here is derived from an EMBL/GenBank/DDBJ whole genome shotgun (WGS) entry which is preliminary data.</text>
</comment>
<dbReference type="STRING" id="29170.A0A368G9K3"/>
<proteinExistence type="predicted"/>
<organism evidence="1 2">
    <name type="scientific">Ancylostoma caninum</name>
    <name type="common">Dog hookworm</name>
    <dbReference type="NCBI Taxonomy" id="29170"/>
    <lineage>
        <taxon>Eukaryota</taxon>
        <taxon>Metazoa</taxon>
        <taxon>Ecdysozoa</taxon>
        <taxon>Nematoda</taxon>
        <taxon>Chromadorea</taxon>
        <taxon>Rhabditida</taxon>
        <taxon>Rhabditina</taxon>
        <taxon>Rhabditomorpha</taxon>
        <taxon>Strongyloidea</taxon>
        <taxon>Ancylostomatidae</taxon>
        <taxon>Ancylostomatinae</taxon>
        <taxon>Ancylostoma</taxon>
    </lineage>
</organism>
<dbReference type="EMBL" id="JOJR01000253">
    <property type="protein sequence ID" value="RCN41032.1"/>
    <property type="molecule type" value="Genomic_DNA"/>
</dbReference>
<dbReference type="PANTHER" id="PTHR13228:SF3">
    <property type="entry name" value="CONSERVED OLIGOMERIC GOLGI COMPLEX SUBUNIT 5"/>
    <property type="match status" value="1"/>
</dbReference>
<sequence length="265" mass="30245">LYVLPGDRLRSDQLRNYRLLEIINNLAAKWPSQAKSLLAVQNESISVIIEAIRQSIFSIIASMHREMDDSKGISPYMQELLAYIGRIEFHLSHFPSTIRHTSALSSISDYIIQVFIVNATLVRPLTDSIRRRLYEDLEKLLDAVDSKMSPSVKYPNRAHLLLLFSPGQSSMADNMNDDGLPAWIYIHALIADSPEILVSPHLSVQWPIEQYVKWCCEHSDMEIISFLSGLMTSYTALVINRHETQYVPHYPQIMELIKKGTETSS</sequence>
<dbReference type="GO" id="GO:0006891">
    <property type="term" value="P:intra-Golgi vesicle-mediated transport"/>
    <property type="evidence" value="ECO:0007669"/>
    <property type="project" value="InterPro"/>
</dbReference>
<keyword evidence="2" id="KW-1185">Reference proteome</keyword>
<accession>A0A368G9K3</accession>
<gene>
    <name evidence="1" type="ORF">ANCCAN_13039</name>
</gene>
<name>A0A368G9K3_ANCCA</name>